<reference evidence="2 3" key="1">
    <citation type="submission" date="2021-04" db="EMBL/GenBank/DDBJ databases">
        <authorList>
            <person name="Bliznina A."/>
        </authorList>
    </citation>
    <scope>NUCLEOTIDE SEQUENCE [LARGE SCALE GENOMIC DNA]</scope>
</reference>
<sequence length="104" mass="12432">MNFSALLFCTFLSSIEAYARLNVNRGFYDRNTRMVDKSPRIRRSPYSYCIDMIEAENLGFELSVKAQEFIMICSHKFNLERKNLNYRMMAFMERNPNKPYVYLS</sequence>
<evidence type="ECO:0000256" key="1">
    <source>
        <dbReference type="SAM" id="SignalP"/>
    </source>
</evidence>
<accession>A0ABN7T113</accession>
<evidence type="ECO:0000313" key="2">
    <source>
        <dbReference type="EMBL" id="CAG5110729.1"/>
    </source>
</evidence>
<proteinExistence type="predicted"/>
<feature type="chain" id="PRO_5045039726" evidence="1">
    <location>
        <begin position="18"/>
        <end position="104"/>
    </location>
</feature>
<gene>
    <name evidence="2" type="ORF">OKIOD_LOCUS13867</name>
</gene>
<protein>
    <submittedName>
        <fullName evidence="2">Oidioi.mRNA.OKI2018_I69.chr2.g5102.t1.cds</fullName>
    </submittedName>
</protein>
<keyword evidence="3" id="KW-1185">Reference proteome</keyword>
<organism evidence="2 3">
    <name type="scientific">Oikopleura dioica</name>
    <name type="common">Tunicate</name>
    <dbReference type="NCBI Taxonomy" id="34765"/>
    <lineage>
        <taxon>Eukaryota</taxon>
        <taxon>Metazoa</taxon>
        <taxon>Chordata</taxon>
        <taxon>Tunicata</taxon>
        <taxon>Appendicularia</taxon>
        <taxon>Copelata</taxon>
        <taxon>Oikopleuridae</taxon>
        <taxon>Oikopleura</taxon>
    </lineage>
</organism>
<dbReference type="EMBL" id="OU015567">
    <property type="protein sequence ID" value="CAG5110729.1"/>
    <property type="molecule type" value="Genomic_DNA"/>
</dbReference>
<name>A0ABN7T113_OIKDI</name>
<keyword evidence="1" id="KW-0732">Signal</keyword>
<evidence type="ECO:0000313" key="3">
    <source>
        <dbReference type="Proteomes" id="UP001158576"/>
    </source>
</evidence>
<feature type="signal peptide" evidence="1">
    <location>
        <begin position="1"/>
        <end position="17"/>
    </location>
</feature>
<dbReference type="Proteomes" id="UP001158576">
    <property type="component" value="Chromosome 2"/>
</dbReference>